<dbReference type="InterPro" id="IPR023365">
    <property type="entry name" value="Sortase_dom-sf"/>
</dbReference>
<dbReference type="EMBL" id="LBVP01000004">
    <property type="protein sequence ID" value="KKQ89986.1"/>
    <property type="molecule type" value="Genomic_DNA"/>
</dbReference>
<dbReference type="SUPFAM" id="SSF63817">
    <property type="entry name" value="Sortase"/>
    <property type="match status" value="1"/>
</dbReference>
<feature type="transmembrane region" description="Helical" evidence="2">
    <location>
        <begin position="29"/>
        <end position="50"/>
    </location>
</feature>
<evidence type="ECO:0000313" key="4">
    <source>
        <dbReference type="Proteomes" id="UP000034893"/>
    </source>
</evidence>
<protein>
    <recommendedName>
        <fullName evidence="5">Sortase family protein</fullName>
    </recommendedName>
</protein>
<keyword evidence="2" id="KW-0472">Membrane</keyword>
<keyword evidence="2" id="KW-0812">Transmembrane</keyword>
<dbReference type="NCBIfam" id="TIGR01076">
    <property type="entry name" value="sortase_fam"/>
    <property type="match status" value="1"/>
</dbReference>
<sequence>MSLAVYIKAPPIYRKLPKIAKDHSKRDRFFYGLISAVGAFSIGFAIWPYFAWQLTTASKLTQKIEKFPIPQAQVLSASTILANEVQVAKDPDGFSYFTTTYKPEGTRPTEFFITVPKLEIKDARVLIDSLRFDKSLAHFPGSALPGEVGNSFITGHSVLPQFADPKNYWAIFTKLSDLEIGDNVYVEISGQKLSFVVQYAKIVDSRDLSVLLPISATGRNLTLMTCVPPGTNLKRLVVITGLL</sequence>
<gene>
    <name evidence="3" type="ORF">UT12_C0004G0016</name>
</gene>
<dbReference type="Proteomes" id="UP000034893">
    <property type="component" value="Unassembled WGS sequence"/>
</dbReference>
<proteinExistence type="predicted"/>
<organism evidence="3 4">
    <name type="scientific">Candidatus Curtissbacteria bacterium GW2011_GWC2_38_9</name>
    <dbReference type="NCBI Taxonomy" id="1618414"/>
    <lineage>
        <taxon>Bacteria</taxon>
        <taxon>Candidatus Curtissiibacteriota</taxon>
    </lineage>
</organism>
<name>A0A0G0PL05_9BACT</name>
<evidence type="ECO:0008006" key="5">
    <source>
        <dbReference type="Google" id="ProtNLM"/>
    </source>
</evidence>
<dbReference type="InterPro" id="IPR005754">
    <property type="entry name" value="Sortase"/>
</dbReference>
<dbReference type="GO" id="GO:0016787">
    <property type="term" value="F:hydrolase activity"/>
    <property type="evidence" value="ECO:0007669"/>
    <property type="project" value="UniProtKB-KW"/>
</dbReference>
<dbReference type="AlphaFoldDB" id="A0A0G0PL05"/>
<keyword evidence="2" id="KW-1133">Transmembrane helix</keyword>
<evidence type="ECO:0000256" key="2">
    <source>
        <dbReference type="SAM" id="Phobius"/>
    </source>
</evidence>
<dbReference type="Pfam" id="PF04203">
    <property type="entry name" value="Sortase"/>
    <property type="match status" value="1"/>
</dbReference>
<evidence type="ECO:0000256" key="1">
    <source>
        <dbReference type="ARBA" id="ARBA00022801"/>
    </source>
</evidence>
<dbReference type="CDD" id="cd05830">
    <property type="entry name" value="Sortase_E"/>
    <property type="match status" value="1"/>
</dbReference>
<dbReference type="Gene3D" id="2.40.260.10">
    <property type="entry name" value="Sortase"/>
    <property type="match status" value="1"/>
</dbReference>
<evidence type="ECO:0000313" key="3">
    <source>
        <dbReference type="EMBL" id="KKQ89986.1"/>
    </source>
</evidence>
<comment type="caution">
    <text evidence="3">The sequence shown here is derived from an EMBL/GenBank/DDBJ whole genome shotgun (WGS) entry which is preliminary data.</text>
</comment>
<dbReference type="InterPro" id="IPR042003">
    <property type="entry name" value="Sortase_E"/>
</dbReference>
<reference evidence="3 4" key="1">
    <citation type="journal article" date="2015" name="Nature">
        <title>rRNA introns, odd ribosomes, and small enigmatic genomes across a large radiation of phyla.</title>
        <authorList>
            <person name="Brown C.T."/>
            <person name="Hug L.A."/>
            <person name="Thomas B.C."/>
            <person name="Sharon I."/>
            <person name="Castelle C.J."/>
            <person name="Singh A."/>
            <person name="Wilkins M.J."/>
            <person name="Williams K.H."/>
            <person name="Banfield J.F."/>
        </authorList>
    </citation>
    <scope>NUCLEOTIDE SEQUENCE [LARGE SCALE GENOMIC DNA]</scope>
</reference>
<keyword evidence="1" id="KW-0378">Hydrolase</keyword>
<accession>A0A0G0PL05</accession>